<evidence type="ECO:0000313" key="2">
    <source>
        <dbReference type="EMBL" id="ALH94677.1"/>
    </source>
</evidence>
<dbReference type="Pfam" id="PF01935">
    <property type="entry name" value="DUF87"/>
    <property type="match status" value="1"/>
</dbReference>
<protein>
    <recommendedName>
        <fullName evidence="1">Helicase HerA central domain-containing protein</fullName>
    </recommendedName>
</protein>
<feature type="domain" description="Helicase HerA central" evidence="1">
    <location>
        <begin position="5"/>
        <end position="205"/>
    </location>
</feature>
<dbReference type="Proteomes" id="UP000064939">
    <property type="component" value="Chromosome"/>
</dbReference>
<proteinExistence type="predicted"/>
<dbReference type="EMBL" id="CP012808">
    <property type="protein sequence ID" value="ALH94677.1"/>
    <property type="molecule type" value="Genomic_DNA"/>
</dbReference>
<evidence type="ECO:0000313" key="3">
    <source>
        <dbReference type="Proteomes" id="UP000064939"/>
    </source>
</evidence>
<dbReference type="InterPro" id="IPR002789">
    <property type="entry name" value="HerA_central"/>
</dbReference>
<dbReference type="PANTHER" id="PTHR42957">
    <property type="entry name" value="HELICASE MJ1565-RELATED"/>
    <property type="match status" value="1"/>
</dbReference>
<dbReference type="Gene3D" id="3.40.50.300">
    <property type="entry name" value="P-loop containing nucleotide triphosphate hydrolases"/>
    <property type="match status" value="2"/>
</dbReference>
<dbReference type="RefSeq" id="WP_054580577.1">
    <property type="nucleotide sequence ID" value="NZ_CP012808.1"/>
</dbReference>
<dbReference type="KEGG" id="aei:AOY20_03525"/>
<reference evidence="2 3" key="1">
    <citation type="journal article" date="2015" name="Int. J. Syst. Evol. Microbiol.">
        <title>Acinetobacter equi sp. nov. isolated from horse faeces.</title>
        <authorList>
            <person name="Poppel M.T."/>
            <person name="Skiebe E."/>
            <person name="Laue M."/>
            <person name="Bergmann H."/>
            <person name="Ebersberger I."/>
            <person name="Garn T."/>
            <person name="Fruth A."/>
            <person name="Baumgardt S."/>
            <person name="Busse H.J."/>
            <person name="Wilharm G."/>
        </authorList>
    </citation>
    <scope>NUCLEOTIDE SEQUENCE [LARGE SCALE GENOMIC DNA]</scope>
    <source>
        <strain evidence="2 3">114</strain>
    </source>
</reference>
<gene>
    <name evidence="2" type="ORF">AOY20_03525</name>
</gene>
<keyword evidence="3" id="KW-1185">Reference proteome</keyword>
<dbReference type="InterPro" id="IPR027417">
    <property type="entry name" value="P-loop_NTPase"/>
</dbReference>
<dbReference type="InterPro" id="IPR008571">
    <property type="entry name" value="HerA-like"/>
</dbReference>
<dbReference type="AlphaFoldDB" id="A0A0N9VC64"/>
<dbReference type="SUPFAM" id="SSF52540">
    <property type="entry name" value="P-loop containing nucleoside triphosphate hydrolases"/>
    <property type="match status" value="1"/>
</dbReference>
<name>A0A0N9VC64_9GAMM</name>
<dbReference type="PANTHER" id="PTHR42957:SF1">
    <property type="entry name" value="HELICASE MJ1565-RELATED"/>
    <property type="match status" value="1"/>
</dbReference>
<evidence type="ECO:0000259" key="1">
    <source>
        <dbReference type="Pfam" id="PF01935"/>
    </source>
</evidence>
<dbReference type="STRING" id="1324350.AOY20_03525"/>
<accession>A0A0N9VC64</accession>
<sequence>MNTNTGIIGTMGTGKTQFTKSLITQLMQNQESNVNSAPIGMLIFDYKSDYVDDEFVEINAVKRHKLYKLPYNPLSLFGDTPMLPVHTARGFSDTMAKAFGLGVKQQATLRKLVLDAYEQAGIDRADASTWHLPAPTIKDIWNLFEATDPSIDSLYAALESLNELEIFESDNHLCSSLYDLLDGVLVIELAGYPPQVQNLVVALTLDLFYSQMQKQGKPQVQGDYRQITKMILVDEADNFMSQDFPSLRKVLKEGREYGVGVVLSTQDITHFKTGENNYSAYILTWVIHRVAQISNGDIKAIFNVDDKSEQEHLMETVRKLDKHYSLYIDGHKKLVKMKDKAFWELCQQFEVS</sequence>
<organism evidence="2 3">
    <name type="scientific">Acinetobacter equi</name>
    <dbReference type="NCBI Taxonomy" id="1324350"/>
    <lineage>
        <taxon>Bacteria</taxon>
        <taxon>Pseudomonadati</taxon>
        <taxon>Pseudomonadota</taxon>
        <taxon>Gammaproteobacteria</taxon>
        <taxon>Moraxellales</taxon>
        <taxon>Moraxellaceae</taxon>
        <taxon>Acinetobacter</taxon>
    </lineage>
</organism>